<dbReference type="InterPro" id="IPR000504">
    <property type="entry name" value="RRM_dom"/>
</dbReference>
<evidence type="ECO:0000256" key="2">
    <source>
        <dbReference type="ARBA" id="ARBA00022737"/>
    </source>
</evidence>
<evidence type="ECO:0000313" key="13">
    <source>
        <dbReference type="Proteomes" id="UP001200034"/>
    </source>
</evidence>
<dbReference type="InterPro" id="IPR012677">
    <property type="entry name" value="Nucleotide-bd_a/b_plait_sf"/>
</dbReference>
<dbReference type="SUPFAM" id="SSF54928">
    <property type="entry name" value="RNA-binding domain, RBD"/>
    <property type="match status" value="1"/>
</dbReference>
<dbReference type="AlphaFoldDB" id="A0AAD4K855"/>
<sequence>RAWRKVVKKQQRKRRRQKFAREKEKQESLKERDPDYQQWLKESLELEEFQRLAADRLHQDEETEWLRREALAQRQFRIDAAKLRQQEDEAERLRTRQAEELSALQQEQRLWREEQERLAAEAAAEFEAMMQRMQEYMENAEEHTPPAELRRVVETHPDQRLCEFFTRTNGCRYGDACTFNHRRPMLSKVILIRHFFTHPLLQVADTKTEYAKSDEHLELTDRDLRADYDEFFNDVVEELEKFGKIVNFRAVRNTLPHLRGNVFVEYAQERFALRAFVNLQGRYYAARRLNVEFSNLNAWRGAVCGLSLTRKCPKGYNCGYLHMFRNPNNVFNVNLETHSTPHSARSHSKTPRSRTLSWNDNEREARNWRWSESPEPELDNSKIKRNSSHHIKEQRPYRCRHDESNHSQKSHSSRDSRAKHSQSHSKLKNHKLDRSRSRSHGRHRHSPHHNQHREIN</sequence>
<keyword evidence="4 7" id="KW-0862">Zinc</keyword>
<evidence type="ECO:0000259" key="11">
    <source>
        <dbReference type="PROSITE" id="PS50103"/>
    </source>
</evidence>
<feature type="compositionally biased region" description="Basic and acidic residues" evidence="9">
    <location>
        <begin position="390"/>
        <end position="418"/>
    </location>
</feature>
<feature type="compositionally biased region" description="Basic residues" evidence="9">
    <location>
        <begin position="1"/>
        <end position="18"/>
    </location>
</feature>
<evidence type="ECO:0000256" key="6">
    <source>
        <dbReference type="PROSITE-ProRule" id="PRU00176"/>
    </source>
</evidence>
<evidence type="ECO:0000256" key="5">
    <source>
        <dbReference type="ARBA" id="ARBA00022884"/>
    </source>
</evidence>
<dbReference type="PROSITE" id="PS50102">
    <property type="entry name" value="RRM"/>
    <property type="match status" value="1"/>
</dbReference>
<evidence type="ECO:0000256" key="4">
    <source>
        <dbReference type="ARBA" id="ARBA00022833"/>
    </source>
</evidence>
<dbReference type="GO" id="GO:0008270">
    <property type="term" value="F:zinc ion binding"/>
    <property type="evidence" value="ECO:0007669"/>
    <property type="project" value="UniProtKB-KW"/>
</dbReference>
<dbReference type="Pfam" id="PF00642">
    <property type="entry name" value="zf-CCCH"/>
    <property type="match status" value="1"/>
</dbReference>
<dbReference type="PROSITE" id="PS50103">
    <property type="entry name" value="ZF_C3H1"/>
    <property type="match status" value="1"/>
</dbReference>
<dbReference type="SMART" id="SM00361">
    <property type="entry name" value="RRM_1"/>
    <property type="match status" value="1"/>
</dbReference>
<feature type="compositionally biased region" description="Basic and acidic residues" evidence="9">
    <location>
        <begin position="360"/>
        <end position="369"/>
    </location>
</feature>
<evidence type="ECO:0000256" key="3">
    <source>
        <dbReference type="ARBA" id="ARBA00022771"/>
    </source>
</evidence>
<evidence type="ECO:0000256" key="8">
    <source>
        <dbReference type="SAM" id="Coils"/>
    </source>
</evidence>
<dbReference type="Gene3D" id="2.30.30.1190">
    <property type="match status" value="1"/>
</dbReference>
<feature type="region of interest" description="Disordered" evidence="9">
    <location>
        <begin position="339"/>
        <end position="456"/>
    </location>
</feature>
<dbReference type="SMART" id="SM00356">
    <property type="entry name" value="ZnF_C3H1"/>
    <property type="match status" value="2"/>
</dbReference>
<dbReference type="InterPro" id="IPR009145">
    <property type="entry name" value="U2AF_small"/>
</dbReference>
<accession>A0AAD4K855</accession>
<proteinExistence type="predicted"/>
<dbReference type="PRINTS" id="PR01848">
    <property type="entry name" value="U2AUXFACTOR"/>
</dbReference>
<keyword evidence="3 7" id="KW-0863">Zinc-finger</keyword>
<reference evidence="12" key="1">
    <citation type="journal article" date="2021" name="Mol. Ecol. Resour.">
        <title>Phylogenomic analyses of the genus Drosophila reveals genomic signals of climate adaptation.</title>
        <authorList>
            <person name="Li F."/>
            <person name="Rane R.V."/>
            <person name="Luria V."/>
            <person name="Xiong Z."/>
            <person name="Chen J."/>
            <person name="Li Z."/>
            <person name="Catullo R.A."/>
            <person name="Griffin P.C."/>
            <person name="Schiffer M."/>
            <person name="Pearce S."/>
            <person name="Lee S.F."/>
            <person name="McElroy K."/>
            <person name="Stocker A."/>
            <person name="Shirriffs J."/>
            <person name="Cockerell F."/>
            <person name="Coppin C."/>
            <person name="Sgro C.M."/>
            <person name="Karger A."/>
            <person name="Cain J.W."/>
            <person name="Weber J.A."/>
            <person name="Santpere G."/>
            <person name="Kirschner M.W."/>
            <person name="Hoffmann A.A."/>
            <person name="Oakeshott J.G."/>
            <person name="Zhang G."/>
        </authorList>
    </citation>
    <scope>NUCLEOTIDE SEQUENCE</scope>
    <source>
        <strain evidence="12">BGI-SZ-2011g</strain>
    </source>
</reference>
<dbReference type="Proteomes" id="UP001200034">
    <property type="component" value="Unassembled WGS sequence"/>
</dbReference>
<protein>
    <submittedName>
        <fullName evidence="12">Uncharacterized protein</fullName>
    </submittedName>
</protein>
<evidence type="ECO:0000256" key="1">
    <source>
        <dbReference type="ARBA" id="ARBA00022723"/>
    </source>
</evidence>
<feature type="non-terminal residue" evidence="12">
    <location>
        <position position="456"/>
    </location>
</feature>
<feature type="compositionally biased region" description="Basic and acidic residues" evidence="9">
    <location>
        <begin position="19"/>
        <end position="33"/>
    </location>
</feature>
<dbReference type="Gene3D" id="3.30.70.330">
    <property type="match status" value="1"/>
</dbReference>
<feature type="zinc finger region" description="C3H1-type" evidence="7">
    <location>
        <begin position="157"/>
        <end position="184"/>
    </location>
</feature>
<feature type="compositionally biased region" description="Basic residues" evidence="9">
    <location>
        <begin position="419"/>
        <end position="429"/>
    </location>
</feature>
<dbReference type="GO" id="GO:0003723">
    <property type="term" value="F:RNA binding"/>
    <property type="evidence" value="ECO:0007669"/>
    <property type="project" value="UniProtKB-UniRule"/>
</dbReference>
<keyword evidence="5 6" id="KW-0694">RNA-binding</keyword>
<dbReference type="InterPro" id="IPR036855">
    <property type="entry name" value="Znf_CCCH_sf"/>
</dbReference>
<feature type="non-terminal residue" evidence="12">
    <location>
        <position position="1"/>
    </location>
</feature>
<organism evidence="12 13">
    <name type="scientific">Drosophila rubida</name>
    <dbReference type="NCBI Taxonomy" id="30044"/>
    <lineage>
        <taxon>Eukaryota</taxon>
        <taxon>Metazoa</taxon>
        <taxon>Ecdysozoa</taxon>
        <taxon>Arthropoda</taxon>
        <taxon>Hexapoda</taxon>
        <taxon>Insecta</taxon>
        <taxon>Pterygota</taxon>
        <taxon>Neoptera</taxon>
        <taxon>Endopterygota</taxon>
        <taxon>Diptera</taxon>
        <taxon>Brachycera</taxon>
        <taxon>Muscomorpha</taxon>
        <taxon>Ephydroidea</taxon>
        <taxon>Drosophilidae</taxon>
        <taxon>Drosophila</taxon>
    </lineage>
</organism>
<dbReference type="EMBL" id="JAJJHW010001127">
    <property type="protein sequence ID" value="KAH8377814.1"/>
    <property type="molecule type" value="Genomic_DNA"/>
</dbReference>
<evidence type="ECO:0000259" key="10">
    <source>
        <dbReference type="PROSITE" id="PS50102"/>
    </source>
</evidence>
<feature type="domain" description="RRM" evidence="10">
    <location>
        <begin position="207"/>
        <end position="296"/>
    </location>
</feature>
<dbReference type="InterPro" id="IPR003954">
    <property type="entry name" value="RRM_euk-type"/>
</dbReference>
<feature type="compositionally biased region" description="Basic residues" evidence="9">
    <location>
        <begin position="437"/>
        <end position="456"/>
    </location>
</feature>
<feature type="region of interest" description="Disordered" evidence="9">
    <location>
        <begin position="1"/>
        <end position="33"/>
    </location>
</feature>
<gene>
    <name evidence="12" type="ORF">KR093_007236</name>
</gene>
<keyword evidence="13" id="KW-1185">Reference proteome</keyword>
<dbReference type="InterPro" id="IPR035979">
    <property type="entry name" value="RBD_domain_sf"/>
</dbReference>
<feature type="coiled-coil region" evidence="8">
    <location>
        <begin position="80"/>
        <end position="143"/>
    </location>
</feature>
<comment type="caution">
    <text evidence="12">The sequence shown here is derived from an EMBL/GenBank/DDBJ whole genome shotgun (WGS) entry which is preliminary data.</text>
</comment>
<feature type="domain" description="C3H1-type" evidence="11">
    <location>
        <begin position="157"/>
        <end position="184"/>
    </location>
</feature>
<dbReference type="Pfam" id="PF00076">
    <property type="entry name" value="RRM_1"/>
    <property type="match status" value="1"/>
</dbReference>
<dbReference type="GO" id="GO:0000398">
    <property type="term" value="P:mRNA splicing, via spliceosome"/>
    <property type="evidence" value="ECO:0007669"/>
    <property type="project" value="InterPro"/>
</dbReference>
<dbReference type="PANTHER" id="PTHR12620">
    <property type="entry name" value="U2 SNRNP AUXILIARY FACTOR, SMALL SUBUNIT"/>
    <property type="match status" value="1"/>
</dbReference>
<evidence type="ECO:0000256" key="7">
    <source>
        <dbReference type="PROSITE-ProRule" id="PRU00723"/>
    </source>
</evidence>
<dbReference type="SUPFAM" id="SSF90229">
    <property type="entry name" value="CCCH zinc finger"/>
    <property type="match status" value="1"/>
</dbReference>
<keyword evidence="8" id="KW-0175">Coiled coil</keyword>
<name>A0AAD4K855_9MUSC</name>
<dbReference type="GO" id="GO:0089701">
    <property type="term" value="C:U2AF complex"/>
    <property type="evidence" value="ECO:0007669"/>
    <property type="project" value="InterPro"/>
</dbReference>
<keyword evidence="1 7" id="KW-0479">Metal-binding</keyword>
<evidence type="ECO:0000313" key="12">
    <source>
        <dbReference type="EMBL" id="KAH8377814.1"/>
    </source>
</evidence>
<dbReference type="InterPro" id="IPR000571">
    <property type="entry name" value="Znf_CCCH"/>
</dbReference>
<keyword evidence="2" id="KW-0677">Repeat</keyword>
<evidence type="ECO:0000256" key="9">
    <source>
        <dbReference type="SAM" id="MobiDB-lite"/>
    </source>
</evidence>